<evidence type="ECO:0000256" key="2">
    <source>
        <dbReference type="ARBA" id="ARBA00006418"/>
    </source>
</evidence>
<name>A0ABK0LTB3_RAT</name>
<dbReference type="Gene3D" id="1.20.140.150">
    <property type="match status" value="1"/>
</dbReference>
<evidence type="ECO:0000256" key="11">
    <source>
        <dbReference type="SAM" id="Phobius"/>
    </source>
</evidence>
<evidence type="ECO:0000256" key="7">
    <source>
        <dbReference type="ARBA" id="ARBA00022729"/>
    </source>
</evidence>
<dbReference type="PANTHER" id="PTHR32012">
    <property type="entry name" value="TRANSMEMBRANE PROTEIN 182-RELATED"/>
    <property type="match status" value="1"/>
</dbReference>
<evidence type="ECO:0000256" key="8">
    <source>
        <dbReference type="ARBA" id="ARBA00022989"/>
    </source>
</evidence>
<dbReference type="Proteomes" id="UP000002494">
    <property type="component" value="Chromosome 9"/>
</dbReference>
<dbReference type="InterPro" id="IPR026763">
    <property type="entry name" value="TMEM182"/>
</dbReference>
<evidence type="ECO:0000256" key="1">
    <source>
        <dbReference type="ARBA" id="ARBA00004651"/>
    </source>
</evidence>
<feature type="transmembrane region" description="Helical" evidence="11">
    <location>
        <begin position="159"/>
        <end position="184"/>
    </location>
</feature>
<evidence type="ECO:0000256" key="4">
    <source>
        <dbReference type="ARBA" id="ARBA00022475"/>
    </source>
</evidence>
<evidence type="ECO:0000256" key="6">
    <source>
        <dbReference type="ARBA" id="ARBA00022692"/>
    </source>
</evidence>
<evidence type="ECO:0000256" key="3">
    <source>
        <dbReference type="ARBA" id="ARBA00014600"/>
    </source>
</evidence>
<dbReference type="InterPro" id="IPR004031">
    <property type="entry name" value="PMP22/EMP/MP20/Claudin"/>
</dbReference>
<evidence type="ECO:0000256" key="9">
    <source>
        <dbReference type="ARBA" id="ARBA00023136"/>
    </source>
</evidence>
<keyword evidence="9 11" id="KW-0472">Membrane</keyword>
<keyword evidence="13" id="KW-1185">Reference proteome</keyword>
<reference evidence="12" key="1">
    <citation type="submission" date="2024-01" db="EMBL/GenBank/DDBJ databases">
        <title>GRCr8: a new rat reference genome assembly contstructed from accurate long reads and long range scaffolding.</title>
        <authorList>
            <person name="Doris P.A."/>
            <person name="Kalbfleisch T."/>
            <person name="Li K."/>
            <person name="Howe K."/>
            <person name="Wood J."/>
        </authorList>
    </citation>
    <scope>NUCLEOTIDE SEQUENCE [LARGE SCALE GENOMIC DNA]</scope>
    <source>
        <strain evidence="12">Brown Norway</strain>
    </source>
</reference>
<protein>
    <recommendedName>
        <fullName evidence="3">Transmembrane protein 182</fullName>
    </recommendedName>
</protein>
<gene>
    <name evidence="12" type="primary">Tmem182</name>
</gene>
<dbReference type="RGD" id="1563696">
    <property type="gene designation" value="Tmem182"/>
</dbReference>
<keyword evidence="5" id="KW-0517">Myogenesis</keyword>
<comment type="subcellular location">
    <subcellularLocation>
        <location evidence="1">Cell membrane</location>
        <topology evidence="1">Multi-pass membrane protein</topology>
    </subcellularLocation>
</comment>
<dbReference type="GeneTree" id="ENSGT00390000017581"/>
<dbReference type="Pfam" id="PF13903">
    <property type="entry name" value="Claudin_2"/>
    <property type="match status" value="1"/>
</dbReference>
<sequence>HTYSNKAIPIPTRPHLFYWGHTHSNKATPTPTRPHPLQQGHTSKSFIHSLSQTHTNHHNDKVFLLKVRHRTWRNQAGCSHGSFIPTDQIENITFHHEGFFWRCWFKGVVEENNSNIWKFWYTNQPPSKNCTHAYLSPYPFMRGEHNSTSYDSAIIYRGFWAVLLLLGVVAALTASFLIICAAPFSSHLLYKAGGGSYIASGVLFSLVVILYVIWVQAVSDMESYRASKMKDCWEFTPSVLYGWSFFLAPAGVFFSLLAGLLFLVVGWHIQTHH</sequence>
<feature type="transmembrane region" description="Helical" evidence="11">
    <location>
        <begin position="239"/>
        <end position="269"/>
    </location>
</feature>
<feature type="transmembrane region" description="Helical" evidence="11">
    <location>
        <begin position="196"/>
        <end position="218"/>
    </location>
</feature>
<keyword evidence="8 11" id="KW-1133">Transmembrane helix</keyword>
<dbReference type="PANTHER" id="PTHR32012:SF0">
    <property type="entry name" value="TRANSMEMBRANE PROTEIN 182"/>
    <property type="match status" value="1"/>
</dbReference>
<dbReference type="Ensembl" id="ENSRNOT00000129783.1">
    <property type="protein sequence ID" value="ENSRNOP00000105474.1"/>
    <property type="gene ID" value="ENSRNOG00000028945.5"/>
</dbReference>
<organism evidence="12 13">
    <name type="scientific">Rattus norvegicus</name>
    <name type="common">Rat</name>
    <dbReference type="NCBI Taxonomy" id="10116"/>
    <lineage>
        <taxon>Eukaryota</taxon>
        <taxon>Metazoa</taxon>
        <taxon>Chordata</taxon>
        <taxon>Craniata</taxon>
        <taxon>Vertebrata</taxon>
        <taxon>Euteleostomi</taxon>
        <taxon>Mammalia</taxon>
        <taxon>Eutheria</taxon>
        <taxon>Euarchontoglires</taxon>
        <taxon>Glires</taxon>
        <taxon>Rodentia</taxon>
        <taxon>Myomorpha</taxon>
        <taxon>Muroidea</taxon>
        <taxon>Muridae</taxon>
        <taxon>Murinae</taxon>
        <taxon>Rattus</taxon>
    </lineage>
</organism>
<keyword evidence="6 11" id="KW-0812">Transmembrane</keyword>
<evidence type="ECO:0000313" key="13">
    <source>
        <dbReference type="Proteomes" id="UP000002494"/>
    </source>
</evidence>
<reference evidence="12" key="3">
    <citation type="submission" date="2025-09" db="UniProtKB">
        <authorList>
            <consortium name="Ensembl"/>
        </authorList>
    </citation>
    <scope>IDENTIFICATION</scope>
    <source>
        <strain evidence="12">Brown Norway</strain>
    </source>
</reference>
<keyword evidence="10" id="KW-0325">Glycoprotein</keyword>
<evidence type="ECO:0000313" key="12">
    <source>
        <dbReference type="Ensembl" id="ENSRNOP00000105474.1"/>
    </source>
</evidence>
<keyword evidence="4" id="KW-1003">Cell membrane</keyword>
<proteinExistence type="inferred from homology"/>
<accession>A0ABK0LTB3</accession>
<keyword evidence="7" id="KW-0732">Signal</keyword>
<evidence type="ECO:0000256" key="5">
    <source>
        <dbReference type="ARBA" id="ARBA00022541"/>
    </source>
</evidence>
<evidence type="ECO:0000256" key="10">
    <source>
        <dbReference type="ARBA" id="ARBA00023180"/>
    </source>
</evidence>
<reference evidence="12" key="2">
    <citation type="submission" date="2025-08" db="UniProtKB">
        <authorList>
            <consortium name="Ensembl"/>
        </authorList>
    </citation>
    <scope>IDENTIFICATION</scope>
    <source>
        <strain evidence="12">Brown Norway</strain>
    </source>
</reference>
<comment type="similarity">
    <text evidence="2">Belongs to the TMEM182 family.</text>
</comment>